<proteinExistence type="predicted"/>
<protein>
    <submittedName>
        <fullName evidence="1">Uncharacterized protein</fullName>
    </submittedName>
</protein>
<dbReference type="AlphaFoldDB" id="A0A1F7RDH0"/>
<evidence type="ECO:0000313" key="1">
    <source>
        <dbReference type="EMBL" id="OGL39461.1"/>
    </source>
</evidence>
<organism evidence="1 2">
    <name type="scientific">Candidatus Schekmanbacteria bacterium GWA2_38_11</name>
    <dbReference type="NCBI Taxonomy" id="1817876"/>
    <lineage>
        <taxon>Bacteria</taxon>
        <taxon>Candidatus Schekmaniibacteriota</taxon>
    </lineage>
</organism>
<evidence type="ECO:0000313" key="2">
    <source>
        <dbReference type="Proteomes" id="UP000178526"/>
    </source>
</evidence>
<dbReference type="Proteomes" id="UP000178526">
    <property type="component" value="Unassembled WGS sequence"/>
</dbReference>
<dbReference type="EMBL" id="MGDB01000118">
    <property type="protein sequence ID" value="OGL39461.1"/>
    <property type="molecule type" value="Genomic_DNA"/>
</dbReference>
<accession>A0A1F7RDH0</accession>
<sequence>MDYIREVEKILIEKRNKGLMLFHKDWLIIEKWKALGIPVKIVKEGIDSAITGLNFSQKGEFYTVPTLAYCEKQVLKTWKDFKESRVGRSRVCDEDKEKAPFPHRALEYLDNLQRRIERDIETRKGKESVVIPEDLERKLLSNLKDLVKKIKNNEVEEEGEFEEELKSLDVGILNSLKQAIDEKKLSSFKNECRKKLLPYRNRMEDKDYTESLEAMLDQKIRQEFGFRNLSEEEFYW</sequence>
<comment type="caution">
    <text evidence="1">The sequence shown here is derived from an EMBL/GenBank/DDBJ whole genome shotgun (WGS) entry which is preliminary data.</text>
</comment>
<name>A0A1F7RDH0_9BACT</name>
<gene>
    <name evidence="1" type="ORF">A2042_02190</name>
</gene>
<reference evidence="1 2" key="1">
    <citation type="journal article" date="2016" name="Nat. Commun.">
        <title>Thousands of microbial genomes shed light on interconnected biogeochemical processes in an aquifer system.</title>
        <authorList>
            <person name="Anantharaman K."/>
            <person name="Brown C.T."/>
            <person name="Hug L.A."/>
            <person name="Sharon I."/>
            <person name="Castelle C.J."/>
            <person name="Probst A.J."/>
            <person name="Thomas B.C."/>
            <person name="Singh A."/>
            <person name="Wilkins M.J."/>
            <person name="Karaoz U."/>
            <person name="Brodie E.L."/>
            <person name="Williams K.H."/>
            <person name="Hubbard S.S."/>
            <person name="Banfield J.F."/>
        </authorList>
    </citation>
    <scope>NUCLEOTIDE SEQUENCE [LARGE SCALE GENOMIC DNA]</scope>
</reference>